<dbReference type="PRINTS" id="PR00385">
    <property type="entry name" value="P450"/>
</dbReference>
<evidence type="ECO:0000256" key="11">
    <source>
        <dbReference type="ARBA" id="ARBA00023004"/>
    </source>
</evidence>
<keyword evidence="7 14" id="KW-0479">Metal-binding</keyword>
<evidence type="ECO:0000313" key="16">
    <source>
        <dbReference type="EMBL" id="CAH4023253.1"/>
    </source>
</evidence>
<dbReference type="PANTHER" id="PTHR24291:SF189">
    <property type="entry name" value="CYTOCHROME P450 4C3-RELATED"/>
    <property type="match status" value="1"/>
</dbReference>
<evidence type="ECO:0008006" key="18">
    <source>
        <dbReference type="Google" id="ProtNLM"/>
    </source>
</evidence>
<evidence type="ECO:0000256" key="9">
    <source>
        <dbReference type="ARBA" id="ARBA00022848"/>
    </source>
</evidence>
<dbReference type="GO" id="GO:0020037">
    <property type="term" value="F:heme binding"/>
    <property type="evidence" value="ECO:0007669"/>
    <property type="project" value="InterPro"/>
</dbReference>
<evidence type="ECO:0000256" key="1">
    <source>
        <dbReference type="ARBA" id="ARBA00001971"/>
    </source>
</evidence>
<dbReference type="PANTHER" id="PTHR24291">
    <property type="entry name" value="CYTOCHROME P450 FAMILY 4"/>
    <property type="match status" value="1"/>
</dbReference>
<dbReference type="InterPro" id="IPR036396">
    <property type="entry name" value="Cyt_P450_sf"/>
</dbReference>
<keyword evidence="6 14" id="KW-0349">Heme</keyword>
<evidence type="ECO:0000256" key="4">
    <source>
        <dbReference type="ARBA" id="ARBA00004406"/>
    </source>
</evidence>
<dbReference type="Proteomes" id="UP001152562">
    <property type="component" value="Unassembled WGS sequence"/>
</dbReference>
<dbReference type="PRINTS" id="PR00463">
    <property type="entry name" value="EP450I"/>
</dbReference>
<dbReference type="GO" id="GO:0016705">
    <property type="term" value="F:oxidoreductase activity, acting on paired donors, with incorporation or reduction of molecular oxygen"/>
    <property type="evidence" value="ECO:0007669"/>
    <property type="project" value="InterPro"/>
</dbReference>
<dbReference type="Gene3D" id="1.10.630.10">
    <property type="entry name" value="Cytochrome P450"/>
    <property type="match status" value="1"/>
</dbReference>
<comment type="subcellular location">
    <subcellularLocation>
        <location evidence="4">Endoplasmic reticulum membrane</location>
        <topology evidence="4">Peripheral membrane protein</topology>
    </subcellularLocation>
    <subcellularLocation>
        <location evidence="3">Microsome membrane</location>
        <topology evidence="3">Peripheral membrane protein</topology>
    </subcellularLocation>
</comment>
<comment type="function">
    <text evidence="2">May be involved in the metabolism of insect hormones and in the breakdown of synthetic insecticides.</text>
</comment>
<comment type="caution">
    <text evidence="16">The sequence shown here is derived from an EMBL/GenBank/DDBJ whole genome shotgun (WGS) entry which is preliminary data.</text>
</comment>
<dbReference type="InterPro" id="IPR001128">
    <property type="entry name" value="Cyt_P450"/>
</dbReference>
<keyword evidence="11 14" id="KW-0408">Iron</keyword>
<evidence type="ECO:0000256" key="14">
    <source>
        <dbReference type="PIRSR" id="PIRSR602401-1"/>
    </source>
</evidence>
<sequence>MTSIKIDDDAEPESIEEAGILEADVGARFDQQLANIDPKLKIDIDPQSHRDLRPEMMFIREELRQAKGQTLALCVKCAIVLNNYCDFVQIIKMLWEIALCAIIIYLIKHFFFSNVNPSMDKLPGPPRKFLLGSALEFVGYTQTEMFEKIIEFPKLYGNRIGVKVFNRYILHVYTPKDIEVVLSHSRNITKNITYEFMKPWLGTGLLLSTGAKWHKRRKILTPAFHFEILKNFAKVFEEDSRNMVNDINSRLKRGADVLDVMPFLSDYTLYTICETAMGTKLGSGDTQAKLDYKKSTLSIGSLIMQRLTRFWLHSDFTFYLSSLGKEFKKCLKDNFAFTDSVIEERRQQKANITKELKETDGKKRLALLDLLLEAEGKGEMDLEGIREEVNTFMFEGHDTTAMALTFGLMLLAEHRKVQDLIYEECISIFGNSDRTATTAELAEMKYLEATIKEILRLYPSVPFIGRLITEDFYLDETHVTKGTEVVVHIYDVHRNEEYFPEPELFRPERFLMNGDKTHFSYIPFSAGPRNCIGQRFAMQEMKYMLSDIIRHFILSPEKMGFRPKLKTDLVLRSSEPIYVKFSSR</sequence>
<dbReference type="InterPro" id="IPR002401">
    <property type="entry name" value="Cyt_P450_E_grp-I"/>
</dbReference>
<keyword evidence="17" id="KW-1185">Reference proteome</keyword>
<dbReference type="PROSITE" id="PS00086">
    <property type="entry name" value="CYTOCHROME_P450"/>
    <property type="match status" value="1"/>
</dbReference>
<keyword evidence="12 15" id="KW-0503">Monooxygenase</keyword>
<evidence type="ECO:0000256" key="12">
    <source>
        <dbReference type="ARBA" id="ARBA00023033"/>
    </source>
</evidence>
<dbReference type="GO" id="GO:0005506">
    <property type="term" value="F:iron ion binding"/>
    <property type="evidence" value="ECO:0007669"/>
    <property type="project" value="InterPro"/>
</dbReference>
<dbReference type="InterPro" id="IPR050196">
    <property type="entry name" value="Cytochrome_P450_Monoox"/>
</dbReference>
<evidence type="ECO:0000256" key="10">
    <source>
        <dbReference type="ARBA" id="ARBA00023002"/>
    </source>
</evidence>
<comment type="cofactor">
    <cofactor evidence="1 14">
        <name>heme</name>
        <dbReference type="ChEBI" id="CHEBI:30413"/>
    </cofactor>
</comment>
<comment type="similarity">
    <text evidence="5 15">Belongs to the cytochrome P450 family.</text>
</comment>
<gene>
    <name evidence="16" type="ORF">PIBRA_LOCUS4157</name>
</gene>
<dbReference type="GO" id="GO:0004497">
    <property type="term" value="F:monooxygenase activity"/>
    <property type="evidence" value="ECO:0007669"/>
    <property type="project" value="UniProtKB-KW"/>
</dbReference>
<evidence type="ECO:0000256" key="15">
    <source>
        <dbReference type="RuleBase" id="RU000461"/>
    </source>
</evidence>
<evidence type="ECO:0000313" key="17">
    <source>
        <dbReference type="Proteomes" id="UP001152562"/>
    </source>
</evidence>
<keyword evidence="9" id="KW-0492">Microsome</keyword>
<dbReference type="InterPro" id="IPR017972">
    <property type="entry name" value="Cyt_P450_CS"/>
</dbReference>
<evidence type="ECO:0000256" key="6">
    <source>
        <dbReference type="ARBA" id="ARBA00022617"/>
    </source>
</evidence>
<accession>A0A9P0T8H8</accession>
<keyword evidence="8" id="KW-0256">Endoplasmic reticulum</keyword>
<feature type="binding site" description="axial binding residue" evidence="14">
    <location>
        <position position="531"/>
    </location>
    <ligand>
        <name>heme</name>
        <dbReference type="ChEBI" id="CHEBI:30413"/>
    </ligand>
    <ligandPart>
        <name>Fe</name>
        <dbReference type="ChEBI" id="CHEBI:18248"/>
    </ligandPart>
</feature>
<dbReference type="GO" id="GO:0005789">
    <property type="term" value="C:endoplasmic reticulum membrane"/>
    <property type="evidence" value="ECO:0007669"/>
    <property type="project" value="UniProtKB-SubCell"/>
</dbReference>
<dbReference type="Pfam" id="PF00067">
    <property type="entry name" value="p450"/>
    <property type="match status" value="1"/>
</dbReference>
<name>A0A9P0T8H8_PIEBR</name>
<dbReference type="CDD" id="cd20628">
    <property type="entry name" value="CYP4"/>
    <property type="match status" value="1"/>
</dbReference>
<dbReference type="EMBL" id="CALOZG010000004">
    <property type="protein sequence ID" value="CAH4023253.1"/>
    <property type="molecule type" value="Genomic_DNA"/>
</dbReference>
<protein>
    <recommendedName>
        <fullName evidence="18">Cytochrome P450</fullName>
    </recommendedName>
</protein>
<dbReference type="AlphaFoldDB" id="A0A9P0T8H8"/>
<evidence type="ECO:0000256" key="2">
    <source>
        <dbReference type="ARBA" id="ARBA00003690"/>
    </source>
</evidence>
<reference evidence="16" key="1">
    <citation type="submission" date="2022-05" db="EMBL/GenBank/DDBJ databases">
        <authorList>
            <person name="Okamura Y."/>
        </authorList>
    </citation>
    <scope>NUCLEOTIDE SEQUENCE</scope>
</reference>
<evidence type="ECO:0000256" key="8">
    <source>
        <dbReference type="ARBA" id="ARBA00022824"/>
    </source>
</evidence>
<evidence type="ECO:0000256" key="5">
    <source>
        <dbReference type="ARBA" id="ARBA00010617"/>
    </source>
</evidence>
<organism evidence="16 17">
    <name type="scientific">Pieris brassicae</name>
    <name type="common">White butterfly</name>
    <name type="synonym">Large white butterfly</name>
    <dbReference type="NCBI Taxonomy" id="7116"/>
    <lineage>
        <taxon>Eukaryota</taxon>
        <taxon>Metazoa</taxon>
        <taxon>Ecdysozoa</taxon>
        <taxon>Arthropoda</taxon>
        <taxon>Hexapoda</taxon>
        <taxon>Insecta</taxon>
        <taxon>Pterygota</taxon>
        <taxon>Neoptera</taxon>
        <taxon>Endopterygota</taxon>
        <taxon>Lepidoptera</taxon>
        <taxon>Glossata</taxon>
        <taxon>Ditrysia</taxon>
        <taxon>Papilionoidea</taxon>
        <taxon>Pieridae</taxon>
        <taxon>Pierinae</taxon>
        <taxon>Pieris</taxon>
    </lineage>
</organism>
<keyword evidence="10 15" id="KW-0560">Oxidoreductase</keyword>
<evidence type="ECO:0000256" key="7">
    <source>
        <dbReference type="ARBA" id="ARBA00022723"/>
    </source>
</evidence>
<evidence type="ECO:0000256" key="3">
    <source>
        <dbReference type="ARBA" id="ARBA00004174"/>
    </source>
</evidence>
<keyword evidence="13" id="KW-0472">Membrane</keyword>
<dbReference type="SUPFAM" id="SSF48264">
    <property type="entry name" value="Cytochrome P450"/>
    <property type="match status" value="1"/>
</dbReference>
<proteinExistence type="inferred from homology"/>
<evidence type="ECO:0000256" key="13">
    <source>
        <dbReference type="ARBA" id="ARBA00023136"/>
    </source>
</evidence>